<keyword evidence="2 5" id="KW-0489">Methyltransferase</keyword>
<dbReference type="InterPro" id="IPR051052">
    <property type="entry name" value="Diverse_substrate_MTase"/>
</dbReference>
<dbReference type="AlphaFoldDB" id="A0A239PGA4"/>
<dbReference type="PANTHER" id="PTHR44942:SF4">
    <property type="entry name" value="METHYLTRANSFERASE TYPE 11 DOMAIN-CONTAINING PROTEIN"/>
    <property type="match status" value="1"/>
</dbReference>
<dbReference type="GO" id="GO:0008757">
    <property type="term" value="F:S-adenosylmethionine-dependent methyltransferase activity"/>
    <property type="evidence" value="ECO:0007669"/>
    <property type="project" value="InterPro"/>
</dbReference>
<dbReference type="InterPro" id="IPR029063">
    <property type="entry name" value="SAM-dependent_MTases_sf"/>
</dbReference>
<dbReference type="EMBL" id="FZPH01000030">
    <property type="protein sequence ID" value="SNT65990.1"/>
    <property type="molecule type" value="Genomic_DNA"/>
</dbReference>
<evidence type="ECO:0000313" key="6">
    <source>
        <dbReference type="Proteomes" id="UP000198362"/>
    </source>
</evidence>
<dbReference type="CDD" id="cd02440">
    <property type="entry name" value="AdoMet_MTases"/>
    <property type="match status" value="1"/>
</dbReference>
<organism evidence="5 6">
    <name type="scientific">Asanoa hainanensis</name>
    <dbReference type="NCBI Taxonomy" id="560556"/>
    <lineage>
        <taxon>Bacteria</taxon>
        <taxon>Bacillati</taxon>
        <taxon>Actinomycetota</taxon>
        <taxon>Actinomycetes</taxon>
        <taxon>Micromonosporales</taxon>
        <taxon>Micromonosporaceae</taxon>
        <taxon>Asanoa</taxon>
    </lineage>
</organism>
<dbReference type="OrthoDB" id="9797252at2"/>
<dbReference type="RefSeq" id="WP_144022977.1">
    <property type="nucleotide sequence ID" value="NZ_FZPH01000030.1"/>
</dbReference>
<protein>
    <submittedName>
        <fullName evidence="5">Methyltransferase domain-containing protein</fullName>
    </submittedName>
</protein>
<dbReference type="Proteomes" id="UP000198362">
    <property type="component" value="Unassembled WGS sequence"/>
</dbReference>
<evidence type="ECO:0000256" key="3">
    <source>
        <dbReference type="ARBA" id="ARBA00022679"/>
    </source>
</evidence>
<evidence type="ECO:0000256" key="1">
    <source>
        <dbReference type="ARBA" id="ARBA00008361"/>
    </source>
</evidence>
<accession>A0A239PGA4</accession>
<evidence type="ECO:0000313" key="5">
    <source>
        <dbReference type="EMBL" id="SNT65990.1"/>
    </source>
</evidence>
<dbReference type="InterPro" id="IPR013216">
    <property type="entry name" value="Methyltransf_11"/>
</dbReference>
<sequence>MTEVPERLRRTGSRDRLRLGYPDELVADVLAYARLDGQPALEVGAGSGRATMKFVARGIKITAVEPNARLAAVLTRRVAGAPVTVAVSTFEDYVPDRRFGLLFSAQAWHRVDPAVRWRKAAEAVTPGGVVALFWNRERPADRAVNDEIRAAHQVYAPRIPFDREMLPDPPPWPGIHGLAHRDSHVYRWQVTMPTVDFVATLATRSAYTTLEPETRSTLFADILRRLDNEVRVAVDTELYQARTR</sequence>
<gene>
    <name evidence="5" type="ORF">SAMN05421812_13030</name>
</gene>
<evidence type="ECO:0000259" key="4">
    <source>
        <dbReference type="Pfam" id="PF08241"/>
    </source>
</evidence>
<feature type="domain" description="Methyltransferase type 11" evidence="4">
    <location>
        <begin position="41"/>
        <end position="131"/>
    </location>
</feature>
<proteinExistence type="inferred from homology"/>
<dbReference type="Gene3D" id="3.40.50.150">
    <property type="entry name" value="Vaccinia Virus protein VP39"/>
    <property type="match status" value="1"/>
</dbReference>
<dbReference type="Pfam" id="PF08241">
    <property type="entry name" value="Methyltransf_11"/>
    <property type="match status" value="1"/>
</dbReference>
<comment type="similarity">
    <text evidence="1">Belongs to the methyltransferase superfamily.</text>
</comment>
<evidence type="ECO:0000256" key="2">
    <source>
        <dbReference type="ARBA" id="ARBA00022603"/>
    </source>
</evidence>
<keyword evidence="3 5" id="KW-0808">Transferase</keyword>
<dbReference type="GO" id="GO:0032259">
    <property type="term" value="P:methylation"/>
    <property type="evidence" value="ECO:0007669"/>
    <property type="project" value="UniProtKB-KW"/>
</dbReference>
<reference evidence="5 6" key="1">
    <citation type="submission" date="2017-06" db="EMBL/GenBank/DDBJ databases">
        <authorList>
            <person name="Kim H.J."/>
            <person name="Triplett B.A."/>
        </authorList>
    </citation>
    <scope>NUCLEOTIDE SEQUENCE [LARGE SCALE GENOMIC DNA]</scope>
    <source>
        <strain evidence="5 6">CGMCC 4.5593</strain>
    </source>
</reference>
<dbReference type="PANTHER" id="PTHR44942">
    <property type="entry name" value="METHYLTRANSF_11 DOMAIN-CONTAINING PROTEIN"/>
    <property type="match status" value="1"/>
</dbReference>
<keyword evidence="6" id="KW-1185">Reference proteome</keyword>
<dbReference type="SUPFAM" id="SSF53335">
    <property type="entry name" value="S-adenosyl-L-methionine-dependent methyltransferases"/>
    <property type="match status" value="1"/>
</dbReference>
<name>A0A239PGA4_9ACTN</name>